<keyword evidence="4" id="KW-1003">Cell membrane</keyword>
<dbReference type="InterPro" id="IPR000515">
    <property type="entry name" value="MetI-like"/>
</dbReference>
<dbReference type="GO" id="GO:0022857">
    <property type="term" value="F:transmembrane transporter activity"/>
    <property type="evidence" value="ECO:0007669"/>
    <property type="project" value="InterPro"/>
</dbReference>
<evidence type="ECO:0000256" key="6">
    <source>
        <dbReference type="ARBA" id="ARBA00022970"/>
    </source>
</evidence>
<keyword evidence="6" id="KW-0029">Amino-acid transport</keyword>
<dbReference type="SUPFAM" id="SSF161098">
    <property type="entry name" value="MetI-like"/>
    <property type="match status" value="1"/>
</dbReference>
<dbReference type="EMBL" id="PGGN01000002">
    <property type="protein sequence ID" value="PSH58555.1"/>
    <property type="molecule type" value="Genomic_DNA"/>
</dbReference>
<gene>
    <name evidence="11" type="ORF">CU100_13315</name>
</gene>
<reference evidence="12" key="1">
    <citation type="submission" date="2017-11" db="EMBL/GenBank/DDBJ databases">
        <authorList>
            <person name="Kuznetsova I."/>
            <person name="Sazanova A."/>
            <person name="Chirak E."/>
            <person name="Safronova V."/>
            <person name="Willems A."/>
        </authorList>
    </citation>
    <scope>NUCLEOTIDE SEQUENCE [LARGE SCALE GENOMIC DNA]</scope>
    <source>
        <strain evidence="12">PEPV15</strain>
    </source>
</reference>
<organism evidence="11 12">
    <name type="scientific">Phyllobacterium endophyticum</name>
    <dbReference type="NCBI Taxonomy" id="1149773"/>
    <lineage>
        <taxon>Bacteria</taxon>
        <taxon>Pseudomonadati</taxon>
        <taxon>Pseudomonadota</taxon>
        <taxon>Alphaproteobacteria</taxon>
        <taxon>Hyphomicrobiales</taxon>
        <taxon>Phyllobacteriaceae</taxon>
        <taxon>Phyllobacterium</taxon>
    </lineage>
</organism>
<evidence type="ECO:0000256" key="1">
    <source>
        <dbReference type="ARBA" id="ARBA00004429"/>
    </source>
</evidence>
<evidence type="ECO:0000256" key="2">
    <source>
        <dbReference type="ARBA" id="ARBA00010072"/>
    </source>
</evidence>
<proteinExistence type="inferred from homology"/>
<protein>
    <submittedName>
        <fullName evidence="11">Amino acid ABC transporter permease</fullName>
    </submittedName>
</protein>
<feature type="transmembrane region" description="Helical" evidence="9">
    <location>
        <begin position="27"/>
        <end position="45"/>
    </location>
</feature>
<dbReference type="PANTHER" id="PTHR30614">
    <property type="entry name" value="MEMBRANE COMPONENT OF AMINO ACID ABC TRANSPORTER"/>
    <property type="match status" value="1"/>
</dbReference>
<feature type="transmembrane region" description="Helical" evidence="9">
    <location>
        <begin position="226"/>
        <end position="247"/>
    </location>
</feature>
<evidence type="ECO:0000313" key="12">
    <source>
        <dbReference type="Proteomes" id="UP000241158"/>
    </source>
</evidence>
<evidence type="ECO:0000256" key="7">
    <source>
        <dbReference type="ARBA" id="ARBA00022989"/>
    </source>
</evidence>
<dbReference type="CDD" id="cd06261">
    <property type="entry name" value="TM_PBP2"/>
    <property type="match status" value="1"/>
</dbReference>
<evidence type="ECO:0000256" key="9">
    <source>
        <dbReference type="RuleBase" id="RU363032"/>
    </source>
</evidence>
<comment type="similarity">
    <text evidence="2">Belongs to the binding-protein-dependent transport system permease family. HisMQ subfamily.</text>
</comment>
<keyword evidence="5 9" id="KW-0812">Transmembrane</keyword>
<feature type="transmembrane region" description="Helical" evidence="9">
    <location>
        <begin position="267"/>
        <end position="286"/>
    </location>
</feature>
<feature type="transmembrane region" description="Helical" evidence="9">
    <location>
        <begin position="89"/>
        <end position="115"/>
    </location>
</feature>
<dbReference type="PANTHER" id="PTHR30614:SF37">
    <property type="entry name" value="AMINO-ACID ABC TRANSPORTER PERMEASE PROTEIN YHDX-RELATED"/>
    <property type="match status" value="1"/>
</dbReference>
<dbReference type="OrthoDB" id="9808531at2"/>
<comment type="subcellular location">
    <subcellularLocation>
        <location evidence="1">Cell inner membrane</location>
        <topology evidence="1">Multi-pass membrane protein</topology>
    </subcellularLocation>
    <subcellularLocation>
        <location evidence="9">Cell membrane</location>
        <topology evidence="9">Multi-pass membrane protein</topology>
    </subcellularLocation>
</comment>
<accession>A0A2P7AWG9</accession>
<feature type="transmembrane region" description="Helical" evidence="9">
    <location>
        <begin position="368"/>
        <end position="389"/>
    </location>
</feature>
<evidence type="ECO:0000256" key="4">
    <source>
        <dbReference type="ARBA" id="ARBA00022475"/>
    </source>
</evidence>
<sequence length="398" mass="43265">MASQDITPVGRDSAKVSILYDPKIRGYIFQAVAVLVIAGFGYWIVNNTITNLQRARLASGFGFLDGRSGFDISSSPYLTYSSDSTYLQALWVGILNTLTVAFVGIITATIIGFIIGIGRLSHNWLIRKICTVYVEVFRNVPPLLVIFFWYSGVLSVLPQARQSIGLPFNTFLNNRGFFFPAPVFGDGAWLAGVGLLVGIAGTFLVRRWAYKRQMATGQQFPVGWTALGLIVGLPLLALAVKGFPLSFDYPVLGAFNLKGGMQVGPEFMSLYLALSFYTASFIAEIVRAGIRGVGKGQSEAAHALGLRAGPTTRLVVVPQAMRIIIPPLTSQYLNLTKNSSLAVAIGYPDLVAVGGTILNQTNRSIEVVAIWLVVYLSISVLTSLFMNWFNAKMALVER</sequence>
<evidence type="ECO:0000256" key="3">
    <source>
        <dbReference type="ARBA" id="ARBA00022448"/>
    </source>
</evidence>
<evidence type="ECO:0000256" key="5">
    <source>
        <dbReference type="ARBA" id="ARBA00022692"/>
    </source>
</evidence>
<comment type="caution">
    <text evidence="11">The sequence shown here is derived from an EMBL/GenBank/DDBJ whole genome shotgun (WGS) entry which is preliminary data.</text>
</comment>
<keyword evidence="8 9" id="KW-0472">Membrane</keyword>
<dbReference type="Gene3D" id="1.10.3720.10">
    <property type="entry name" value="MetI-like"/>
    <property type="match status" value="1"/>
</dbReference>
<dbReference type="GO" id="GO:0006865">
    <property type="term" value="P:amino acid transport"/>
    <property type="evidence" value="ECO:0007669"/>
    <property type="project" value="UniProtKB-KW"/>
</dbReference>
<evidence type="ECO:0000313" key="11">
    <source>
        <dbReference type="EMBL" id="PSH58555.1"/>
    </source>
</evidence>
<evidence type="ECO:0000259" key="10">
    <source>
        <dbReference type="PROSITE" id="PS50928"/>
    </source>
</evidence>
<dbReference type="Pfam" id="PF00528">
    <property type="entry name" value="BPD_transp_1"/>
    <property type="match status" value="1"/>
</dbReference>
<dbReference type="AlphaFoldDB" id="A0A2P7AWG9"/>
<feature type="transmembrane region" description="Helical" evidence="9">
    <location>
        <begin position="136"/>
        <end position="157"/>
    </location>
</feature>
<keyword evidence="7 9" id="KW-1133">Transmembrane helix</keyword>
<dbReference type="NCBIfam" id="TIGR01726">
    <property type="entry name" value="HEQRo_perm_3TM"/>
    <property type="match status" value="1"/>
</dbReference>
<feature type="transmembrane region" description="Helical" evidence="9">
    <location>
        <begin position="177"/>
        <end position="205"/>
    </location>
</feature>
<dbReference type="InterPro" id="IPR035906">
    <property type="entry name" value="MetI-like_sf"/>
</dbReference>
<dbReference type="RefSeq" id="WP_106717000.1">
    <property type="nucleotide sequence ID" value="NZ_JACHXT010000001.1"/>
</dbReference>
<dbReference type="InterPro" id="IPR043429">
    <property type="entry name" value="ArtM/GltK/GlnP/TcyL/YhdX-like"/>
</dbReference>
<dbReference type="PROSITE" id="PS50928">
    <property type="entry name" value="ABC_TM1"/>
    <property type="match status" value="1"/>
</dbReference>
<dbReference type="GO" id="GO:0043190">
    <property type="term" value="C:ATP-binding cassette (ABC) transporter complex"/>
    <property type="evidence" value="ECO:0007669"/>
    <property type="project" value="InterPro"/>
</dbReference>
<dbReference type="Proteomes" id="UP000241158">
    <property type="component" value="Unassembled WGS sequence"/>
</dbReference>
<keyword evidence="3 9" id="KW-0813">Transport</keyword>
<keyword evidence="12" id="KW-1185">Reference proteome</keyword>
<feature type="domain" description="ABC transmembrane type-1" evidence="10">
    <location>
        <begin position="94"/>
        <end position="386"/>
    </location>
</feature>
<name>A0A2P7AWG9_9HYPH</name>
<dbReference type="InterPro" id="IPR010065">
    <property type="entry name" value="AA_ABC_transptr_permease_3TM"/>
</dbReference>
<evidence type="ECO:0000256" key="8">
    <source>
        <dbReference type="ARBA" id="ARBA00023136"/>
    </source>
</evidence>